<keyword evidence="5" id="KW-0067">ATP-binding</keyword>
<sequence length="256" mass="27100">MPFPLFASTACFTPVQDADVEGGPLLWKAVRSAEETLLRIGAPDWGGTVEVHSTIPRGRGLGSSTADVVATARAVAHAFGRRLSPQEIGEIAVAAEAASDSLMFDLPVLFAQREALTLEAFPHSLPPFTLIGADFGGSDVDTLAAPQIRYDARERADFRALRGALRRALHLGDSSLLARVSTASTVINQRYRPIAQVDALLAEHASWGAMGIQVAHSGTVAGVICPLGDMDAAKRAAARLESLGAMEIWRFDVGVC</sequence>
<keyword evidence="8" id="KW-1185">Reference proteome</keyword>
<organism evidence="7 8">
    <name type="scientific">Actinoplanes regularis</name>
    <dbReference type="NCBI Taxonomy" id="52697"/>
    <lineage>
        <taxon>Bacteria</taxon>
        <taxon>Bacillati</taxon>
        <taxon>Actinomycetota</taxon>
        <taxon>Actinomycetes</taxon>
        <taxon>Micromonosporales</taxon>
        <taxon>Micromonosporaceae</taxon>
        <taxon>Actinoplanes</taxon>
    </lineage>
</organism>
<keyword evidence="2" id="KW-0808">Transferase</keyword>
<gene>
    <name evidence="7" type="ORF">SAMN06264365_10389</name>
</gene>
<evidence type="ECO:0000256" key="1">
    <source>
        <dbReference type="ARBA" id="ARBA00022605"/>
    </source>
</evidence>
<dbReference type="PANTHER" id="PTHR20861:SF1">
    <property type="entry name" value="HOMOSERINE KINASE"/>
    <property type="match status" value="1"/>
</dbReference>
<dbReference type="InterPro" id="IPR014721">
    <property type="entry name" value="Ribsml_uS5_D2-typ_fold_subgr"/>
</dbReference>
<dbReference type="SUPFAM" id="SSF54211">
    <property type="entry name" value="Ribosomal protein S5 domain 2-like"/>
    <property type="match status" value="1"/>
</dbReference>
<name>A0A238X6H5_9ACTN</name>
<dbReference type="GO" id="GO:0016301">
    <property type="term" value="F:kinase activity"/>
    <property type="evidence" value="ECO:0007669"/>
    <property type="project" value="UniProtKB-KW"/>
</dbReference>
<dbReference type="Gene3D" id="3.30.230.10">
    <property type="match status" value="1"/>
</dbReference>
<dbReference type="Pfam" id="PF00288">
    <property type="entry name" value="GHMP_kinases_N"/>
    <property type="match status" value="1"/>
</dbReference>
<protein>
    <submittedName>
        <fullName evidence="7">Protein involved in propanediol utilization</fullName>
    </submittedName>
</protein>
<keyword evidence="4" id="KW-0418">Kinase</keyword>
<keyword evidence="1" id="KW-0028">Amino-acid biosynthesis</keyword>
<evidence type="ECO:0000313" key="8">
    <source>
        <dbReference type="Proteomes" id="UP000198415"/>
    </source>
</evidence>
<keyword evidence="3" id="KW-0547">Nucleotide-binding</keyword>
<accession>A0A238X6H5</accession>
<reference evidence="7 8" key="1">
    <citation type="submission" date="2017-06" db="EMBL/GenBank/DDBJ databases">
        <authorList>
            <person name="Kim H.J."/>
            <person name="Triplett B.A."/>
        </authorList>
    </citation>
    <scope>NUCLEOTIDE SEQUENCE [LARGE SCALE GENOMIC DNA]</scope>
    <source>
        <strain evidence="7 8">DSM 43151</strain>
    </source>
</reference>
<evidence type="ECO:0000259" key="6">
    <source>
        <dbReference type="Pfam" id="PF00288"/>
    </source>
</evidence>
<proteinExistence type="predicted"/>
<dbReference type="AlphaFoldDB" id="A0A238X6H5"/>
<evidence type="ECO:0000256" key="4">
    <source>
        <dbReference type="ARBA" id="ARBA00022777"/>
    </source>
</evidence>
<dbReference type="EMBL" id="FZNR01000003">
    <property type="protein sequence ID" value="SNR54143.1"/>
    <property type="molecule type" value="Genomic_DNA"/>
</dbReference>
<evidence type="ECO:0000256" key="2">
    <source>
        <dbReference type="ARBA" id="ARBA00022679"/>
    </source>
</evidence>
<dbReference type="InterPro" id="IPR020568">
    <property type="entry name" value="Ribosomal_Su5_D2-typ_SF"/>
</dbReference>
<dbReference type="RefSeq" id="WP_179277019.1">
    <property type="nucleotide sequence ID" value="NZ_BOMU01000040.1"/>
</dbReference>
<dbReference type="Proteomes" id="UP000198415">
    <property type="component" value="Unassembled WGS sequence"/>
</dbReference>
<dbReference type="GO" id="GO:0005524">
    <property type="term" value="F:ATP binding"/>
    <property type="evidence" value="ECO:0007669"/>
    <property type="project" value="UniProtKB-KW"/>
</dbReference>
<feature type="domain" description="GHMP kinase N-terminal" evidence="6">
    <location>
        <begin position="28"/>
        <end position="97"/>
    </location>
</feature>
<dbReference type="InterPro" id="IPR006204">
    <property type="entry name" value="GHMP_kinase_N_dom"/>
</dbReference>
<dbReference type="GO" id="GO:0008652">
    <property type="term" value="P:amino acid biosynthetic process"/>
    <property type="evidence" value="ECO:0007669"/>
    <property type="project" value="UniProtKB-KW"/>
</dbReference>
<dbReference type="PANTHER" id="PTHR20861">
    <property type="entry name" value="HOMOSERINE/4-DIPHOSPHOCYTIDYL-2-C-METHYL-D-ERYTHRITOL KINASE"/>
    <property type="match status" value="1"/>
</dbReference>
<evidence type="ECO:0000256" key="3">
    <source>
        <dbReference type="ARBA" id="ARBA00022741"/>
    </source>
</evidence>
<evidence type="ECO:0000256" key="5">
    <source>
        <dbReference type="ARBA" id="ARBA00022840"/>
    </source>
</evidence>
<evidence type="ECO:0000313" key="7">
    <source>
        <dbReference type="EMBL" id="SNR54143.1"/>
    </source>
</evidence>